<feature type="transmembrane region" description="Helical" evidence="1">
    <location>
        <begin position="167"/>
        <end position="187"/>
    </location>
</feature>
<dbReference type="KEGG" id="cvn:111105605"/>
<keyword evidence="2" id="KW-0732">Signal</keyword>
<dbReference type="Proteomes" id="UP000694844">
    <property type="component" value="Chromosome 7"/>
</dbReference>
<keyword evidence="1" id="KW-0812">Transmembrane</keyword>
<keyword evidence="1" id="KW-1133">Transmembrane helix</keyword>
<protein>
    <submittedName>
        <fullName evidence="4">Uncharacterized protein LOC111105605</fullName>
    </submittedName>
</protein>
<gene>
    <name evidence="4" type="primary">LOC111105605</name>
</gene>
<evidence type="ECO:0000256" key="2">
    <source>
        <dbReference type="SAM" id="SignalP"/>
    </source>
</evidence>
<evidence type="ECO:0000256" key="1">
    <source>
        <dbReference type="SAM" id="Phobius"/>
    </source>
</evidence>
<proteinExistence type="predicted"/>
<dbReference type="AlphaFoldDB" id="A0A8B8AY61"/>
<dbReference type="GeneID" id="111105605"/>
<feature type="chain" id="PRO_5034443379" evidence="2">
    <location>
        <begin position="25"/>
        <end position="315"/>
    </location>
</feature>
<organism evidence="3 4">
    <name type="scientific">Crassostrea virginica</name>
    <name type="common">Eastern oyster</name>
    <dbReference type="NCBI Taxonomy" id="6565"/>
    <lineage>
        <taxon>Eukaryota</taxon>
        <taxon>Metazoa</taxon>
        <taxon>Spiralia</taxon>
        <taxon>Lophotrochozoa</taxon>
        <taxon>Mollusca</taxon>
        <taxon>Bivalvia</taxon>
        <taxon>Autobranchia</taxon>
        <taxon>Pteriomorphia</taxon>
        <taxon>Ostreida</taxon>
        <taxon>Ostreoidea</taxon>
        <taxon>Ostreidae</taxon>
        <taxon>Crassostrea</taxon>
    </lineage>
</organism>
<evidence type="ECO:0000313" key="3">
    <source>
        <dbReference type="Proteomes" id="UP000694844"/>
    </source>
</evidence>
<dbReference type="RefSeq" id="XP_022295678.1">
    <property type="nucleotide sequence ID" value="XM_022439970.1"/>
</dbReference>
<evidence type="ECO:0000313" key="4">
    <source>
        <dbReference type="RefSeq" id="XP_022295678.1"/>
    </source>
</evidence>
<keyword evidence="1" id="KW-0472">Membrane</keyword>
<feature type="signal peptide" evidence="2">
    <location>
        <begin position="1"/>
        <end position="24"/>
    </location>
</feature>
<dbReference type="Gene3D" id="2.170.300.10">
    <property type="entry name" value="Tie2 ligand-binding domain superfamily"/>
    <property type="match status" value="1"/>
</dbReference>
<name>A0A8B8AY61_CRAVI</name>
<reference evidence="4" key="1">
    <citation type="submission" date="2025-08" db="UniProtKB">
        <authorList>
            <consortium name="RefSeq"/>
        </authorList>
    </citation>
    <scope>IDENTIFICATION</scope>
    <source>
        <tissue evidence="4">Whole sample</tissue>
    </source>
</reference>
<sequence>MEQSMGFLQISLLFVVYNIPACDQRCLSYAEGGKCKDCIPGYFGIDCSFSCRYPNYGQGCQEVCKCHQTACHAIRGCPKEAAVTITTIEINEARISSTWYFTKPRSVVSSSYRRNVSVNKRKHLTTTSSVDLDKSSWRTQELSKPIGKTPDIFTKQTSVLSTFESPVTVSLITGVLFLSLVVFVLLWKKYHKTGCNISFNNDENHPHCIYYPKIDVSLRKTDNNHEHSNQIGSEMATNACPYETIELYLDDSSAPLTSNLPNRIKDHQKSDCHSKSKTKLVEDADPNEYLCPTSAIRSSKLSDEKTEDDTYLTVY</sequence>
<accession>A0A8B8AY61</accession>
<keyword evidence="3" id="KW-1185">Reference proteome</keyword>